<name>A0A4Q7ANV7_9GAMM</name>
<dbReference type="PANTHER" id="PTHR23546:SF1">
    <property type="entry name" value="MEMBRANE PROTEIN"/>
    <property type="match status" value="1"/>
</dbReference>
<dbReference type="InterPro" id="IPR011701">
    <property type="entry name" value="MFS"/>
</dbReference>
<evidence type="ECO:0000256" key="1">
    <source>
        <dbReference type="ARBA" id="ARBA00022692"/>
    </source>
</evidence>
<dbReference type="Proteomes" id="UP000293483">
    <property type="component" value="Unassembled WGS sequence"/>
</dbReference>
<feature type="transmembrane region" description="Helical" evidence="4">
    <location>
        <begin position="145"/>
        <end position="164"/>
    </location>
</feature>
<feature type="transmembrane region" description="Helical" evidence="4">
    <location>
        <begin position="260"/>
        <end position="280"/>
    </location>
</feature>
<dbReference type="RefSeq" id="WP_130147859.1">
    <property type="nucleotide sequence ID" value="NZ_SGSU01000020.1"/>
</dbReference>
<keyword evidence="2 4" id="KW-1133">Transmembrane helix</keyword>
<accession>A0A4Q7ANV7</accession>
<sequence length="411" mass="44656">MNQNNKIFIAASLANGASFSMILPMLAPLVRKLRLTELQAGAMVSIGALLMAIAAIYISKHQQKYSIFQLLSIGFVGMAVTWGIFTGVLMYGLAAHLSLLVLFTLLMICRASTGVFMAMPQIALQTYVMTRYGNEQARAQSMSKFGALNSAGVVFGPLLTTLLLPQGMLAPLWAAILLLAGISAVIVFAFDREETAPQLKPLNCKNQQRANLQDGTQFSFKQCFSWLLLGFSLYLAIVTLNLTAGFYIQDHFKTGIAQGAVSFAQCSLIVGISLVAMQSLISKYLQWPVQRLLWVGLVTMLLGLLISVSTQHLHIFQAAYVLYGISVACLIPAFTTGAAQTAPQAMQAKIASLCTATQALSFVAGPLISTGLYQWHSAYPYYFLIFNVVTLMAFFAVKLLLTNAQPQMANE</sequence>
<proteinExistence type="predicted"/>
<feature type="transmembrane region" description="Helical" evidence="4">
    <location>
        <begin position="350"/>
        <end position="373"/>
    </location>
</feature>
<protein>
    <submittedName>
        <fullName evidence="6">MFS transporter</fullName>
    </submittedName>
</protein>
<evidence type="ECO:0000259" key="5">
    <source>
        <dbReference type="PROSITE" id="PS50850"/>
    </source>
</evidence>
<evidence type="ECO:0000256" key="4">
    <source>
        <dbReference type="SAM" id="Phobius"/>
    </source>
</evidence>
<evidence type="ECO:0000313" key="7">
    <source>
        <dbReference type="Proteomes" id="UP000293483"/>
    </source>
</evidence>
<feature type="transmembrane region" description="Helical" evidence="4">
    <location>
        <begin position="226"/>
        <end position="248"/>
    </location>
</feature>
<dbReference type="InterPro" id="IPR020846">
    <property type="entry name" value="MFS_dom"/>
</dbReference>
<dbReference type="Pfam" id="PF07690">
    <property type="entry name" value="MFS_1"/>
    <property type="match status" value="1"/>
</dbReference>
<keyword evidence="3 4" id="KW-0472">Membrane</keyword>
<evidence type="ECO:0000313" key="6">
    <source>
        <dbReference type="EMBL" id="RZG64799.1"/>
    </source>
</evidence>
<comment type="caution">
    <text evidence="6">The sequence shown here is derived from an EMBL/GenBank/DDBJ whole genome shotgun (WGS) entry which is preliminary data.</text>
</comment>
<dbReference type="GO" id="GO:0022857">
    <property type="term" value="F:transmembrane transporter activity"/>
    <property type="evidence" value="ECO:0007669"/>
    <property type="project" value="InterPro"/>
</dbReference>
<gene>
    <name evidence="6" type="ORF">EXE25_15625</name>
</gene>
<dbReference type="Gene3D" id="1.20.1250.20">
    <property type="entry name" value="MFS general substrate transporter like domains"/>
    <property type="match status" value="1"/>
</dbReference>
<organism evidence="6 7">
    <name type="scientific">Acinetobacter bouvetii</name>
    <dbReference type="NCBI Taxonomy" id="202951"/>
    <lineage>
        <taxon>Bacteria</taxon>
        <taxon>Pseudomonadati</taxon>
        <taxon>Pseudomonadota</taxon>
        <taxon>Gammaproteobacteria</taxon>
        <taxon>Moraxellales</taxon>
        <taxon>Moraxellaceae</taxon>
        <taxon>Acinetobacter</taxon>
    </lineage>
</organism>
<dbReference type="AlphaFoldDB" id="A0A4Q7ANV7"/>
<reference evidence="6 7" key="1">
    <citation type="submission" date="2019-02" db="EMBL/GenBank/DDBJ databases">
        <title>The Batch Genome Submission of Acinetobacter spp. strains.</title>
        <authorList>
            <person name="Qin J."/>
            <person name="Hu Y."/>
            <person name="Ye H."/>
            <person name="Wei L."/>
            <person name="Feng Y."/>
            <person name="Zong Z."/>
        </authorList>
    </citation>
    <scope>NUCLEOTIDE SEQUENCE [LARGE SCALE GENOMIC DNA]</scope>
    <source>
        <strain evidence="6 7">WCHABo060081</strain>
    </source>
</reference>
<feature type="transmembrane region" description="Helical" evidence="4">
    <location>
        <begin position="99"/>
        <end position="124"/>
    </location>
</feature>
<feature type="domain" description="Major facilitator superfamily (MFS) profile" evidence="5">
    <location>
        <begin position="4"/>
        <end position="405"/>
    </location>
</feature>
<dbReference type="STRING" id="202951.GCA_001485025_00798"/>
<dbReference type="PROSITE" id="PS50850">
    <property type="entry name" value="MFS"/>
    <property type="match status" value="1"/>
</dbReference>
<feature type="transmembrane region" description="Helical" evidence="4">
    <location>
        <begin position="70"/>
        <end position="93"/>
    </location>
</feature>
<feature type="transmembrane region" description="Helical" evidence="4">
    <location>
        <begin position="170"/>
        <end position="190"/>
    </location>
</feature>
<dbReference type="PANTHER" id="PTHR23546">
    <property type="entry name" value="TRANSPORT PROTEIN"/>
    <property type="match status" value="1"/>
</dbReference>
<feature type="transmembrane region" description="Helical" evidence="4">
    <location>
        <begin position="379"/>
        <end position="401"/>
    </location>
</feature>
<feature type="transmembrane region" description="Helical" evidence="4">
    <location>
        <begin position="7"/>
        <end position="26"/>
    </location>
</feature>
<feature type="transmembrane region" description="Helical" evidence="4">
    <location>
        <begin position="315"/>
        <end position="338"/>
    </location>
</feature>
<dbReference type="InterPro" id="IPR036259">
    <property type="entry name" value="MFS_trans_sf"/>
</dbReference>
<evidence type="ECO:0000256" key="2">
    <source>
        <dbReference type="ARBA" id="ARBA00022989"/>
    </source>
</evidence>
<dbReference type="EMBL" id="SGSU01000020">
    <property type="protein sequence ID" value="RZG64799.1"/>
    <property type="molecule type" value="Genomic_DNA"/>
</dbReference>
<feature type="transmembrane region" description="Helical" evidence="4">
    <location>
        <begin position="38"/>
        <end position="58"/>
    </location>
</feature>
<dbReference type="SUPFAM" id="SSF103473">
    <property type="entry name" value="MFS general substrate transporter"/>
    <property type="match status" value="1"/>
</dbReference>
<evidence type="ECO:0000256" key="3">
    <source>
        <dbReference type="ARBA" id="ARBA00023136"/>
    </source>
</evidence>
<feature type="transmembrane region" description="Helical" evidence="4">
    <location>
        <begin position="292"/>
        <end position="309"/>
    </location>
</feature>
<keyword evidence="1 4" id="KW-0812">Transmembrane</keyword>